<keyword evidence="10" id="KW-0378">Hydrolase</keyword>
<dbReference type="GO" id="GO:0005737">
    <property type="term" value="C:cytoplasm"/>
    <property type="evidence" value="ECO:0007669"/>
    <property type="project" value="TreeGrafter"/>
</dbReference>
<dbReference type="GO" id="GO:0005811">
    <property type="term" value="C:lipid droplet"/>
    <property type="evidence" value="ECO:0007669"/>
    <property type="project" value="TreeGrafter"/>
</dbReference>
<accession>A0A813I404</accession>
<dbReference type="InterPro" id="IPR002076">
    <property type="entry name" value="ELO_fam"/>
</dbReference>
<feature type="active site" description="Proton acceptor" evidence="10">
    <location>
        <position position="817"/>
    </location>
</feature>
<keyword evidence="10" id="KW-0442">Lipid degradation</keyword>
<dbReference type="PANTHER" id="PTHR12406:SF7">
    <property type="entry name" value="PATATIN-LIKE PHOSPHOLIPASE DOMAIN-CONTAINING PROTEIN 4"/>
    <property type="match status" value="1"/>
</dbReference>
<evidence type="ECO:0000256" key="11">
    <source>
        <dbReference type="SAM" id="MobiDB-lite"/>
    </source>
</evidence>
<dbReference type="Pfam" id="PF01151">
    <property type="entry name" value="ELO"/>
    <property type="match status" value="1"/>
</dbReference>
<keyword evidence="6 12" id="KW-1133">Transmembrane helix</keyword>
<dbReference type="PANTHER" id="PTHR12406">
    <property type="entry name" value="CALCIUM-INDEPENDENT PHOSPHOLIPASE A2 IPLA2 -RELATED"/>
    <property type="match status" value="1"/>
</dbReference>
<dbReference type="InterPro" id="IPR036863">
    <property type="entry name" value="PSII_PsbH_sf"/>
</dbReference>
<keyword evidence="2" id="KW-0444">Lipid biosynthesis</keyword>
<comment type="caution">
    <text evidence="15">The sequence shown here is derived from an EMBL/GenBank/DDBJ whole genome shotgun (WGS) entry which is preliminary data.</text>
</comment>
<feature type="chain" id="PRO_5032463982" description="PNPLA domain-containing protein" evidence="13">
    <location>
        <begin position="29"/>
        <end position="902"/>
    </location>
</feature>
<evidence type="ECO:0000256" key="10">
    <source>
        <dbReference type="PROSITE-ProRule" id="PRU01161"/>
    </source>
</evidence>
<dbReference type="SUPFAM" id="SSF161025">
    <property type="entry name" value="Photosystem II 10 kDa phosphoprotein PsbH"/>
    <property type="match status" value="1"/>
</dbReference>
<dbReference type="GO" id="GO:0009922">
    <property type="term" value="F:fatty acid elongase activity"/>
    <property type="evidence" value="ECO:0007669"/>
    <property type="project" value="InterPro"/>
</dbReference>
<dbReference type="GO" id="GO:0050821">
    <property type="term" value="P:protein stabilization"/>
    <property type="evidence" value="ECO:0007669"/>
    <property type="project" value="InterPro"/>
</dbReference>
<feature type="transmembrane region" description="Helical" evidence="12">
    <location>
        <begin position="370"/>
        <end position="396"/>
    </location>
</feature>
<evidence type="ECO:0000256" key="7">
    <source>
        <dbReference type="ARBA" id="ARBA00023098"/>
    </source>
</evidence>
<dbReference type="GO" id="GO:0004806">
    <property type="term" value="F:triacylglycerol lipase activity"/>
    <property type="evidence" value="ECO:0007669"/>
    <property type="project" value="TreeGrafter"/>
</dbReference>
<evidence type="ECO:0000256" key="2">
    <source>
        <dbReference type="ARBA" id="ARBA00022516"/>
    </source>
</evidence>
<dbReference type="GO" id="GO:0009523">
    <property type="term" value="C:photosystem II"/>
    <property type="evidence" value="ECO:0007669"/>
    <property type="project" value="InterPro"/>
</dbReference>
<evidence type="ECO:0000256" key="5">
    <source>
        <dbReference type="ARBA" id="ARBA00022832"/>
    </source>
</evidence>
<feature type="non-terminal residue" evidence="15">
    <location>
        <position position="902"/>
    </location>
</feature>
<dbReference type="GO" id="GO:0015979">
    <property type="term" value="P:photosynthesis"/>
    <property type="evidence" value="ECO:0007669"/>
    <property type="project" value="InterPro"/>
</dbReference>
<gene>
    <name evidence="15" type="ORF">PGLA2088_LOCUS4910</name>
</gene>
<dbReference type="InterPro" id="IPR002641">
    <property type="entry name" value="PNPLA_dom"/>
</dbReference>
<feature type="transmembrane region" description="Helical" evidence="12">
    <location>
        <begin position="94"/>
        <end position="117"/>
    </location>
</feature>
<dbReference type="Proteomes" id="UP000626109">
    <property type="component" value="Unassembled WGS sequence"/>
</dbReference>
<feature type="transmembrane region" description="Helical" evidence="12">
    <location>
        <begin position="318"/>
        <end position="335"/>
    </location>
</feature>
<dbReference type="Gene3D" id="1.20.5.880">
    <property type="entry name" value="Photosystem II reaction center protein H"/>
    <property type="match status" value="1"/>
</dbReference>
<keyword evidence="7 10" id="KW-0443">Lipid metabolism</keyword>
<sequence>MAAARRGSGGLLVLVACVGLWLLSGPSASFVSAARRQERSADVSMNVGAERIKGQKYVYGERGPIPKGYGIRTGLSDLLKPLNSEYGVVSEDSIPTYIVMVTGIIALFMFYLLLLLINNQSVLLPPEDEFDEYVANFLPYFFFGEKCGKASSFRARFHTPVAQGVVALAWHKLQTWLVGVPGWPVMAAILINVDSSQGPGTEAAPRLVKLRGFKWPRQVKRPDREGKRQAKRDHTVPPPGFCVEGSKNPFWQKLSLASSGQFRYRMTPAPCQFVDMPRRAPLNRRLMMAKIRPFLCGECCMMSIATPTLAEQKLRDCILLFHIMTTSLSLALAALNSRGLSSEKSSTLPGSPPKETFADLRRRSLSQVNVAASGLLSFAGPALSVAVLLAAMYAGYILPAFMYFGSRADQAPAGPVIGVEWGSAVLITFGYLILVFLGVRYMERRSPVQAFIFELMAVYNSVQVLLNLFMVVAILLEVQKVGFRFQDMSSVAIGRLIWLQYHCRQLELLDTFFLTLRKKFEGVSFFHMYLRVLNMWGWFFACRFALVGDTLFPALITSVAQGVVYLYFSMSLFGVRHVPIFRKARIVEVQVAQYVICMAHNIYLAVNGRLPLGLAILHLMVMLNGAVLYTDFNFRETLPAPEEEEKNMPSERVTFSFDSAGWLYVYQFGVAAFLQEHLMPQPGSTPDPSLYPPGLGFSGSSAGALTALLLASGTSVPDVFEHVLSQYKACSRNPKMMPVCVEEALRKYQFPGAFKVIAGRLRILITRVLLRPPFFMGEVVDKFPDNETAIQYLLASCHVPVAFGVLPYQVDGKSYYDGMMWSSLFVPWRGAKEDHIIKVSGIGGTLSDIRPTLIPPWWCILPPDVKVLRGLYWQGYLDALLWFRTQPRPQLGLGDFCGSRRE</sequence>
<organism evidence="15 16">
    <name type="scientific">Polarella glacialis</name>
    <name type="common">Dinoflagellate</name>
    <dbReference type="NCBI Taxonomy" id="89957"/>
    <lineage>
        <taxon>Eukaryota</taxon>
        <taxon>Sar</taxon>
        <taxon>Alveolata</taxon>
        <taxon>Dinophyceae</taxon>
        <taxon>Suessiales</taxon>
        <taxon>Suessiaceae</taxon>
        <taxon>Polarella</taxon>
    </lineage>
</organism>
<feature type="transmembrane region" description="Helical" evidence="12">
    <location>
        <begin position="528"/>
        <end position="546"/>
    </location>
</feature>
<comment type="subcellular location">
    <subcellularLocation>
        <location evidence="1">Membrane</location>
        <topology evidence="1">Multi-pass membrane protein</topology>
    </subcellularLocation>
</comment>
<feature type="domain" description="PNPLA" evidence="14">
    <location>
        <begin position="655"/>
        <end position="832"/>
    </location>
</feature>
<dbReference type="Pfam" id="PF01734">
    <property type="entry name" value="Patatin"/>
    <property type="match status" value="1"/>
</dbReference>
<dbReference type="SUPFAM" id="SSF52151">
    <property type="entry name" value="FabD/lysophospholipase-like"/>
    <property type="match status" value="1"/>
</dbReference>
<dbReference type="InterPro" id="IPR001056">
    <property type="entry name" value="PSII_PsbH"/>
</dbReference>
<feature type="compositionally biased region" description="Basic and acidic residues" evidence="11">
    <location>
        <begin position="220"/>
        <end position="235"/>
    </location>
</feature>
<evidence type="ECO:0000256" key="12">
    <source>
        <dbReference type="SAM" id="Phobius"/>
    </source>
</evidence>
<dbReference type="GO" id="GO:0019433">
    <property type="term" value="P:triglyceride catabolic process"/>
    <property type="evidence" value="ECO:0007669"/>
    <property type="project" value="TreeGrafter"/>
</dbReference>
<evidence type="ECO:0000313" key="15">
    <source>
        <dbReference type="EMBL" id="CAE8646556.1"/>
    </source>
</evidence>
<evidence type="ECO:0000313" key="16">
    <source>
        <dbReference type="Proteomes" id="UP000626109"/>
    </source>
</evidence>
<name>A0A813I404_POLGL</name>
<keyword evidence="3" id="KW-0808">Transferase</keyword>
<dbReference type="GO" id="GO:0055088">
    <property type="term" value="P:lipid homeostasis"/>
    <property type="evidence" value="ECO:0007669"/>
    <property type="project" value="TreeGrafter"/>
</dbReference>
<feature type="active site" description="Nucleophile" evidence="10">
    <location>
        <position position="701"/>
    </location>
</feature>
<keyword evidence="9" id="KW-0275">Fatty acid biosynthesis</keyword>
<evidence type="ECO:0000256" key="1">
    <source>
        <dbReference type="ARBA" id="ARBA00004141"/>
    </source>
</evidence>
<keyword evidence="5" id="KW-0276">Fatty acid metabolism</keyword>
<reference evidence="15" key="1">
    <citation type="submission" date="2021-02" db="EMBL/GenBank/DDBJ databases">
        <authorList>
            <person name="Dougan E. K."/>
            <person name="Rhodes N."/>
            <person name="Thang M."/>
            <person name="Chan C."/>
        </authorList>
    </citation>
    <scope>NUCLEOTIDE SEQUENCE</scope>
</reference>
<dbReference type="GO" id="GO:0042301">
    <property type="term" value="F:phosphate ion binding"/>
    <property type="evidence" value="ECO:0007669"/>
    <property type="project" value="InterPro"/>
</dbReference>
<dbReference type="GO" id="GO:0006633">
    <property type="term" value="P:fatty acid biosynthetic process"/>
    <property type="evidence" value="ECO:0007669"/>
    <property type="project" value="UniProtKB-KW"/>
</dbReference>
<feature type="region of interest" description="Disordered" evidence="11">
    <location>
        <begin position="219"/>
        <end position="238"/>
    </location>
</feature>
<dbReference type="EMBL" id="CAJNNW010004585">
    <property type="protein sequence ID" value="CAE8646556.1"/>
    <property type="molecule type" value="Genomic_DNA"/>
</dbReference>
<feature type="transmembrane region" description="Helical" evidence="12">
    <location>
        <begin position="451"/>
        <end position="476"/>
    </location>
</feature>
<feature type="transmembrane region" description="Helical" evidence="12">
    <location>
        <begin position="612"/>
        <end position="632"/>
    </location>
</feature>
<feature type="signal peptide" evidence="13">
    <location>
        <begin position="1"/>
        <end position="28"/>
    </location>
</feature>
<evidence type="ECO:0000256" key="4">
    <source>
        <dbReference type="ARBA" id="ARBA00022692"/>
    </source>
</evidence>
<protein>
    <recommendedName>
        <fullName evidence="14">PNPLA domain-containing protein</fullName>
    </recommendedName>
</protein>
<keyword evidence="4 12" id="KW-0812">Transmembrane</keyword>
<feature type="short sequence motif" description="GXSXG" evidence="10">
    <location>
        <begin position="699"/>
        <end position="703"/>
    </location>
</feature>
<proteinExistence type="predicted"/>
<feature type="transmembrane region" description="Helical" evidence="12">
    <location>
        <begin position="552"/>
        <end position="575"/>
    </location>
</feature>
<comment type="caution">
    <text evidence="10">Lacks conserved residue(s) required for the propagation of feature annotation.</text>
</comment>
<evidence type="ECO:0000256" key="3">
    <source>
        <dbReference type="ARBA" id="ARBA00022679"/>
    </source>
</evidence>
<dbReference type="Pfam" id="PF00737">
    <property type="entry name" value="PsbH"/>
    <property type="match status" value="1"/>
</dbReference>
<evidence type="ECO:0000259" key="14">
    <source>
        <dbReference type="PROSITE" id="PS51635"/>
    </source>
</evidence>
<dbReference type="PROSITE" id="PS51257">
    <property type="entry name" value="PROKAR_LIPOPROTEIN"/>
    <property type="match status" value="1"/>
</dbReference>
<evidence type="ECO:0000256" key="8">
    <source>
        <dbReference type="ARBA" id="ARBA00023136"/>
    </source>
</evidence>
<keyword evidence="13" id="KW-0732">Signal</keyword>
<dbReference type="InterPro" id="IPR016035">
    <property type="entry name" value="Acyl_Trfase/lysoPLipase"/>
</dbReference>
<dbReference type="PROSITE" id="PS51635">
    <property type="entry name" value="PNPLA"/>
    <property type="match status" value="1"/>
</dbReference>
<evidence type="ECO:0000256" key="9">
    <source>
        <dbReference type="ARBA" id="ARBA00023160"/>
    </source>
</evidence>
<keyword evidence="8 12" id="KW-0472">Membrane</keyword>
<evidence type="ECO:0000256" key="13">
    <source>
        <dbReference type="SAM" id="SignalP"/>
    </source>
</evidence>
<evidence type="ECO:0000256" key="6">
    <source>
        <dbReference type="ARBA" id="ARBA00022989"/>
    </source>
</evidence>
<dbReference type="InterPro" id="IPR033562">
    <property type="entry name" value="PLPL"/>
</dbReference>
<dbReference type="AlphaFoldDB" id="A0A813I404"/>
<feature type="transmembrane region" description="Helical" evidence="12">
    <location>
        <begin position="416"/>
        <end position="439"/>
    </location>
</feature>